<comment type="caution">
    <text evidence="1">The sequence shown here is derived from an EMBL/GenBank/DDBJ whole genome shotgun (WGS) entry which is preliminary data.</text>
</comment>
<organism evidence="1 2">
    <name type="scientific">Dermacentor silvarum</name>
    <name type="common">Tick</name>
    <dbReference type="NCBI Taxonomy" id="543639"/>
    <lineage>
        <taxon>Eukaryota</taxon>
        <taxon>Metazoa</taxon>
        <taxon>Ecdysozoa</taxon>
        <taxon>Arthropoda</taxon>
        <taxon>Chelicerata</taxon>
        <taxon>Arachnida</taxon>
        <taxon>Acari</taxon>
        <taxon>Parasitiformes</taxon>
        <taxon>Ixodida</taxon>
        <taxon>Ixodoidea</taxon>
        <taxon>Ixodidae</taxon>
        <taxon>Rhipicephalinae</taxon>
        <taxon>Dermacentor</taxon>
    </lineage>
</organism>
<evidence type="ECO:0000313" key="1">
    <source>
        <dbReference type="EMBL" id="KAH7973993.1"/>
    </source>
</evidence>
<accession>A0ACB8DNQ6</accession>
<sequence length="128" mass="15091">MNQTSMRTQSLEYAIEQRNKNPCYKEQKLSMKCLEDNGYDYDKCQHYFDNFKACKGFWSEVKVLCFSLVTVYKETRADCGCFQLAISKDRLKKNIHPAMPPPEERETIKQEYLKQQAQRRRSSGQPSS</sequence>
<reference evidence="1" key="1">
    <citation type="submission" date="2020-05" db="EMBL/GenBank/DDBJ databases">
        <title>Large-scale comparative analyses of tick genomes elucidate their genetic diversity and vector capacities.</title>
        <authorList>
            <person name="Jia N."/>
            <person name="Wang J."/>
            <person name="Shi W."/>
            <person name="Du L."/>
            <person name="Sun Y."/>
            <person name="Zhan W."/>
            <person name="Jiang J."/>
            <person name="Wang Q."/>
            <person name="Zhang B."/>
            <person name="Ji P."/>
            <person name="Sakyi L.B."/>
            <person name="Cui X."/>
            <person name="Yuan T."/>
            <person name="Jiang B."/>
            <person name="Yang W."/>
            <person name="Lam T.T.-Y."/>
            <person name="Chang Q."/>
            <person name="Ding S."/>
            <person name="Wang X."/>
            <person name="Zhu J."/>
            <person name="Ruan X."/>
            <person name="Zhao L."/>
            <person name="Wei J."/>
            <person name="Que T."/>
            <person name="Du C."/>
            <person name="Cheng J."/>
            <person name="Dai P."/>
            <person name="Han X."/>
            <person name="Huang E."/>
            <person name="Gao Y."/>
            <person name="Liu J."/>
            <person name="Shao H."/>
            <person name="Ye R."/>
            <person name="Li L."/>
            <person name="Wei W."/>
            <person name="Wang X."/>
            <person name="Wang C."/>
            <person name="Yang T."/>
            <person name="Huo Q."/>
            <person name="Li W."/>
            <person name="Guo W."/>
            <person name="Chen H."/>
            <person name="Zhou L."/>
            <person name="Ni X."/>
            <person name="Tian J."/>
            <person name="Zhou Y."/>
            <person name="Sheng Y."/>
            <person name="Liu T."/>
            <person name="Pan Y."/>
            <person name="Xia L."/>
            <person name="Li J."/>
            <person name="Zhao F."/>
            <person name="Cao W."/>
        </authorList>
    </citation>
    <scope>NUCLEOTIDE SEQUENCE</scope>
    <source>
        <strain evidence="1">Dsil-2018</strain>
    </source>
</reference>
<name>A0ACB8DNQ6_DERSI</name>
<dbReference type="Proteomes" id="UP000821865">
    <property type="component" value="Chromosome 10"/>
</dbReference>
<dbReference type="EMBL" id="CM023479">
    <property type="protein sequence ID" value="KAH7973993.1"/>
    <property type="molecule type" value="Genomic_DNA"/>
</dbReference>
<evidence type="ECO:0000313" key="2">
    <source>
        <dbReference type="Proteomes" id="UP000821865"/>
    </source>
</evidence>
<proteinExistence type="predicted"/>
<gene>
    <name evidence="1" type="ORF">HPB49_008276</name>
</gene>
<protein>
    <submittedName>
        <fullName evidence="1">Uncharacterized protein</fullName>
    </submittedName>
</protein>
<keyword evidence="2" id="KW-1185">Reference proteome</keyword>